<dbReference type="KEGG" id="cpre:Csp1_04370"/>
<name>A0A2Z3YMQ4_9CORY</name>
<gene>
    <name evidence="3" type="primary">yqjH</name>
    <name evidence="3" type="ORF">Csp1_04370</name>
</gene>
<dbReference type="EMBL" id="CP024988">
    <property type="protein sequence ID" value="AWT25258.1"/>
    <property type="molecule type" value="Genomic_DNA"/>
</dbReference>
<dbReference type="AlphaFoldDB" id="A0A2Z3YMQ4"/>
<feature type="region of interest" description="Disordered" evidence="1">
    <location>
        <begin position="319"/>
        <end position="338"/>
    </location>
</feature>
<feature type="region of interest" description="Disordered" evidence="1">
    <location>
        <begin position="380"/>
        <end position="408"/>
    </location>
</feature>
<dbReference type="Proteomes" id="UP000247696">
    <property type="component" value="Chromosome"/>
</dbReference>
<sequence>MPRISRDTDIYPISLRELEVLRVEDVTPSMRRITFGGPGLLTHIRDGEEVPALVSDGFDDDVRLILPDPDTGGRPRPRSLGDGRLEWTEQVNDLFRTYTVRKWTPDAGRYGELVIDFARHGAGLAESWSAEAQPGDLVYVAGPKNCGSHPSHTDWLLLIGDETALPAIGRCLEECPAGHPVTAVVEVPSRADIQEISTGAALDMHWVVRDEGGDFTDEILRLGRAGNRLPSGTPFIWAAGEAGRLKKIRAFARRSGVPREHVQITGYWRRNDSTGADGAGTSSVAPLMQLYEMADITPGLALRAAAQLGVFEAVDAAGESGRTAPGGSSQGTQAGAGSPVVTPAVLAPVLGVDAALLLRFLRYLGSLGLVELDVPEGGPGGGADGRAGEHAGGSVKVDRTDGDVPVDAASTTGVRLTSLGRELADPEGPVSRLTGPESLRSLAWLHLVEGLRTAGPVAVGDTGKTWAQLREADPAVVAGLADAEVTRSQWVAPALAQGFGRLADRLTSGQGLASVAVAGAGEGTGAAVYADELLRHHPDLQVVVLDTGVGADRLTAEVGPSRRDRLTVAAWDLTAVPQPPVIPALPVGPEGRVGAVVVVDPYALVSPGEVPALLESAAAVSPRVVVVTRLLAETGDEDHDYAEDLTRQLLDARAVPTARDVSAAVAYAGLTGVADLPVGWGSHAVVTLKL</sequence>
<keyword evidence="4" id="KW-1185">Reference proteome</keyword>
<evidence type="ECO:0000313" key="4">
    <source>
        <dbReference type="Proteomes" id="UP000247696"/>
    </source>
</evidence>
<reference evidence="4" key="1">
    <citation type="submission" date="2017-11" db="EMBL/GenBank/DDBJ databases">
        <title>Otitis media/interna in a cat caused by the recently described species Corynebacterium provencense.</title>
        <authorList>
            <person name="Kittl S."/>
            <person name="Brodard I."/>
            <person name="Rychener L."/>
            <person name="Jores J."/>
            <person name="Roosje P."/>
            <person name="Gobeli Brawand S."/>
        </authorList>
    </citation>
    <scope>NUCLEOTIDE SEQUENCE [LARGE SCALE GENOMIC DNA]</scope>
    <source>
        <strain evidence="4">17KM38</strain>
    </source>
</reference>
<dbReference type="Pfam" id="PF04954">
    <property type="entry name" value="SIP"/>
    <property type="match status" value="1"/>
</dbReference>
<dbReference type="Gene3D" id="2.40.30.10">
    <property type="entry name" value="Translation factors"/>
    <property type="match status" value="1"/>
</dbReference>
<feature type="domain" description="FAD-binding FR-type" evidence="2">
    <location>
        <begin position="13"/>
        <end position="150"/>
    </location>
</feature>
<dbReference type="STRING" id="1737425.GCA_900049755_02191"/>
<evidence type="ECO:0000256" key="1">
    <source>
        <dbReference type="SAM" id="MobiDB-lite"/>
    </source>
</evidence>
<dbReference type="InterPro" id="IPR029063">
    <property type="entry name" value="SAM-dependent_MTases_sf"/>
</dbReference>
<dbReference type="PROSITE" id="PS51384">
    <property type="entry name" value="FAD_FR"/>
    <property type="match status" value="1"/>
</dbReference>
<dbReference type="PANTHER" id="PTHR30157">
    <property type="entry name" value="FERRIC REDUCTASE, NADPH-DEPENDENT"/>
    <property type="match status" value="1"/>
</dbReference>
<dbReference type="GO" id="GO:0052851">
    <property type="term" value="F:ferric-chelate reductase (NADPH) activity"/>
    <property type="evidence" value="ECO:0007669"/>
    <property type="project" value="UniProtKB-EC"/>
</dbReference>
<feature type="compositionally biased region" description="Low complexity" evidence="1">
    <location>
        <begin position="325"/>
        <end position="338"/>
    </location>
</feature>
<protein>
    <submittedName>
        <fullName evidence="3">NADPH-dependent ferric-chelate reductase</fullName>
        <ecNumber evidence="3">1.16.1.9</ecNumber>
    </submittedName>
</protein>
<evidence type="ECO:0000259" key="2">
    <source>
        <dbReference type="PROSITE" id="PS51384"/>
    </source>
</evidence>
<dbReference type="InterPro" id="IPR007037">
    <property type="entry name" value="SIP_rossman_dom"/>
</dbReference>
<dbReference type="SUPFAM" id="SSF63380">
    <property type="entry name" value="Riboflavin synthase domain-like"/>
    <property type="match status" value="1"/>
</dbReference>
<evidence type="ECO:0000313" key="3">
    <source>
        <dbReference type="EMBL" id="AWT25258.1"/>
    </source>
</evidence>
<dbReference type="Pfam" id="PF08021">
    <property type="entry name" value="FAD_binding_9"/>
    <property type="match status" value="1"/>
</dbReference>
<dbReference type="PANTHER" id="PTHR30157:SF0">
    <property type="entry name" value="NADPH-DEPENDENT FERRIC-CHELATE REDUCTASE"/>
    <property type="match status" value="1"/>
</dbReference>
<dbReference type="InterPro" id="IPR039261">
    <property type="entry name" value="FNR_nucleotide-bd"/>
</dbReference>
<keyword evidence="3" id="KW-0560">Oxidoreductase</keyword>
<accession>A0A2Z3YMQ4</accession>
<dbReference type="Gene3D" id="3.40.50.80">
    <property type="entry name" value="Nucleotide-binding domain of ferredoxin-NADP reductase (FNR) module"/>
    <property type="match status" value="1"/>
</dbReference>
<dbReference type="EC" id="1.16.1.9" evidence="3"/>
<dbReference type="InterPro" id="IPR017938">
    <property type="entry name" value="Riboflavin_synthase-like_b-brl"/>
</dbReference>
<dbReference type="CDD" id="cd06193">
    <property type="entry name" value="siderophore_interacting"/>
    <property type="match status" value="1"/>
</dbReference>
<dbReference type="Gene3D" id="1.10.10.10">
    <property type="entry name" value="Winged helix-like DNA-binding domain superfamily/Winged helix DNA-binding domain"/>
    <property type="match status" value="1"/>
</dbReference>
<dbReference type="InterPro" id="IPR036388">
    <property type="entry name" value="WH-like_DNA-bd_sf"/>
</dbReference>
<dbReference type="InterPro" id="IPR017927">
    <property type="entry name" value="FAD-bd_FR_type"/>
</dbReference>
<dbReference type="InterPro" id="IPR039374">
    <property type="entry name" value="SIP_fam"/>
</dbReference>
<dbReference type="RefSeq" id="WP_066588101.1">
    <property type="nucleotide sequence ID" value="NZ_CABKVS010000002.1"/>
</dbReference>
<dbReference type="InterPro" id="IPR013113">
    <property type="entry name" value="SIP_FAD-bd"/>
</dbReference>
<dbReference type="Gene3D" id="3.40.50.150">
    <property type="entry name" value="Vaccinia Virus protein VP39"/>
    <property type="match status" value="1"/>
</dbReference>
<proteinExistence type="predicted"/>
<dbReference type="OrthoDB" id="3291337at2"/>
<organism evidence="3 4">
    <name type="scientific">Corynebacterium provencense</name>
    <dbReference type="NCBI Taxonomy" id="1737425"/>
    <lineage>
        <taxon>Bacteria</taxon>
        <taxon>Bacillati</taxon>
        <taxon>Actinomycetota</taxon>
        <taxon>Actinomycetes</taxon>
        <taxon>Mycobacteriales</taxon>
        <taxon>Corynebacteriaceae</taxon>
        <taxon>Corynebacterium</taxon>
    </lineage>
</organism>